<gene>
    <name evidence="4" type="ORF">ACFPM8_20025</name>
</gene>
<dbReference type="Proteomes" id="UP001596045">
    <property type="component" value="Unassembled WGS sequence"/>
</dbReference>
<reference evidence="5" key="1">
    <citation type="journal article" date="2019" name="Int. J. Syst. Evol. Microbiol.">
        <title>The Global Catalogue of Microorganisms (GCM) 10K type strain sequencing project: providing services to taxonomists for standard genome sequencing and annotation.</title>
        <authorList>
            <consortium name="The Broad Institute Genomics Platform"/>
            <consortium name="The Broad Institute Genome Sequencing Center for Infectious Disease"/>
            <person name="Wu L."/>
            <person name="Ma J."/>
        </authorList>
    </citation>
    <scope>NUCLEOTIDE SEQUENCE [LARGE SCALE GENOMIC DNA]</scope>
    <source>
        <strain evidence="5">JCM 17066</strain>
    </source>
</reference>
<accession>A0ABW0MH00</accession>
<dbReference type="GO" id="GO:0016740">
    <property type="term" value="F:transferase activity"/>
    <property type="evidence" value="ECO:0007669"/>
    <property type="project" value="UniProtKB-KW"/>
</dbReference>
<sequence>MNHSIQAGEVHIWSVDMDDCGWDAFGSVLSADEREKAQRFRAPNLRQHYQRNRSALRLLLSHYLSRHAAQIEFLYNQFGKPGTVGQLVHFNLSHSNRYAMIAIAAQPVGVDLEFMDRQKTDIHELVEWACHPLEKAALHLLPAAEQALYFYRLWTQKEAYCKVLGIGLNHALPALRFEAARDAAGCLVVDENGASAAPFFVHRVPCPDGYAASVCLSRDDARISLFSATPEDHIFQSTEAHQARIY</sequence>
<evidence type="ECO:0000259" key="3">
    <source>
        <dbReference type="Pfam" id="PF01648"/>
    </source>
</evidence>
<dbReference type="InterPro" id="IPR050559">
    <property type="entry name" value="P-Pant_transferase_sf"/>
</dbReference>
<dbReference type="Pfam" id="PF01648">
    <property type="entry name" value="ACPS"/>
    <property type="match status" value="1"/>
</dbReference>
<dbReference type="RefSeq" id="WP_379000286.1">
    <property type="nucleotide sequence ID" value="NZ_JBHSMT010000030.1"/>
</dbReference>
<dbReference type="InterPro" id="IPR037143">
    <property type="entry name" value="4-PPantetheinyl_Trfase_dom_sf"/>
</dbReference>
<dbReference type="InterPro" id="IPR008278">
    <property type="entry name" value="4-PPantetheinyl_Trfase_dom"/>
</dbReference>
<protein>
    <submittedName>
        <fullName evidence="4">4'-phosphopantetheinyl transferase family protein</fullName>
    </submittedName>
</protein>
<comment type="caution">
    <text evidence="4">The sequence shown here is derived from an EMBL/GenBank/DDBJ whole genome shotgun (WGS) entry which is preliminary data.</text>
</comment>
<evidence type="ECO:0000313" key="4">
    <source>
        <dbReference type="EMBL" id="MFC5476257.1"/>
    </source>
</evidence>
<dbReference type="PANTHER" id="PTHR12215">
    <property type="entry name" value="PHOSPHOPANTETHEINE TRANSFERASE"/>
    <property type="match status" value="1"/>
</dbReference>
<keyword evidence="5" id="KW-1185">Reference proteome</keyword>
<dbReference type="Gene3D" id="3.90.470.20">
    <property type="entry name" value="4'-phosphopantetheinyl transferase domain"/>
    <property type="match status" value="2"/>
</dbReference>
<evidence type="ECO:0000256" key="2">
    <source>
        <dbReference type="ARBA" id="ARBA00022679"/>
    </source>
</evidence>
<evidence type="ECO:0000256" key="1">
    <source>
        <dbReference type="ARBA" id="ARBA00010990"/>
    </source>
</evidence>
<keyword evidence="2 4" id="KW-0808">Transferase</keyword>
<comment type="similarity">
    <text evidence="1">Belongs to the P-Pant transferase superfamily. Gsp/Sfp/HetI/AcpT family.</text>
</comment>
<dbReference type="PANTHER" id="PTHR12215:SF10">
    <property type="entry name" value="L-AMINOADIPATE-SEMIALDEHYDE DEHYDROGENASE-PHOSPHOPANTETHEINYL TRANSFERASE"/>
    <property type="match status" value="1"/>
</dbReference>
<dbReference type="SUPFAM" id="SSF56214">
    <property type="entry name" value="4'-phosphopantetheinyl transferase"/>
    <property type="match status" value="2"/>
</dbReference>
<feature type="domain" description="4'-phosphopantetheinyl transferase" evidence="3">
    <location>
        <begin position="107"/>
        <end position="215"/>
    </location>
</feature>
<dbReference type="EMBL" id="JBHSMT010000030">
    <property type="protein sequence ID" value="MFC5476257.1"/>
    <property type="molecule type" value="Genomic_DNA"/>
</dbReference>
<evidence type="ECO:0000313" key="5">
    <source>
        <dbReference type="Proteomes" id="UP001596045"/>
    </source>
</evidence>
<name>A0ABW0MH00_9BURK</name>
<organism evidence="4 5">
    <name type="scientific">Paraherbaspirillum soli</name>
    <dbReference type="NCBI Taxonomy" id="631222"/>
    <lineage>
        <taxon>Bacteria</taxon>
        <taxon>Pseudomonadati</taxon>
        <taxon>Pseudomonadota</taxon>
        <taxon>Betaproteobacteria</taxon>
        <taxon>Burkholderiales</taxon>
        <taxon>Oxalobacteraceae</taxon>
        <taxon>Paraherbaspirillum</taxon>
    </lineage>
</organism>
<proteinExistence type="inferred from homology"/>